<dbReference type="KEGG" id="nph:NP_4724A"/>
<keyword evidence="8" id="KW-1185">Reference proteome</keyword>
<dbReference type="OrthoDB" id="327281at2157"/>
<dbReference type="PANTHER" id="PTHR39535">
    <property type="entry name" value="SPORULATION-DELAYING PROTEIN SDPB"/>
    <property type="match status" value="1"/>
</dbReference>
<feature type="transmembrane region" description="Helical" evidence="5">
    <location>
        <begin position="87"/>
        <end position="106"/>
    </location>
</feature>
<dbReference type="EnsemblBacteria" id="CAI50453">
    <property type="protein sequence ID" value="CAI50453"/>
    <property type="gene ID" value="NP_4724A"/>
</dbReference>
<evidence type="ECO:0000259" key="6">
    <source>
        <dbReference type="SMART" id="SM00752"/>
    </source>
</evidence>
<feature type="transmembrane region" description="Helical" evidence="5">
    <location>
        <begin position="167"/>
        <end position="186"/>
    </location>
</feature>
<dbReference type="GO" id="GO:0012505">
    <property type="term" value="C:endomembrane system"/>
    <property type="evidence" value="ECO:0007669"/>
    <property type="project" value="UniProtKB-SubCell"/>
</dbReference>
<sequence>MSRFPSLLCRSVARGREYLVDCARIDTRSLAVFRVFVGLLVVADVFLRARNFSFYYTDSGVVTQALAQADTHEYAVSVYYLTSDTTLIAALLALQVFIALALVVGYRTRTATALTFLFVISLDHHNPFVLSYADTLFRLLLFWAPFLPLGERWAVDAVHAARTPRQSVVGAATFLALAQMVFMYLLNGIHKTESEAWQSGEATPLIFGIDEMTFLLGEFLGAFPTLLTYGGLLWFYMLLGSWLLFFLRGRLRLPLVALFVGGHLSFALTVRIGAFAYVALAGLVFFLQTPFWRDAGRLLRRLGIDTAGVVPRDRLYRFADTLPALRLLSGRYAVIRTGAYNAALAAVLVALALVCAVFLFNAGAIVDDGYEQSRLNHEVEHTTGGEYVHTVAAGLGIRQPEWSVFAPHPRTNDRYYVFGAKTVDGQERDVYNDRAFTWDRPEPLQEQHDTYRERFFMNSVRRAGDDAELPGRFGEHICTVYEEQYGIELTHISMFEVTEDITLETITDTDSREDDREHFYRHDCD</sequence>
<dbReference type="PANTHER" id="PTHR39535:SF2">
    <property type="entry name" value="HTTM DOMAIN-CONTAINING PROTEIN"/>
    <property type="match status" value="1"/>
</dbReference>
<evidence type="ECO:0000313" key="8">
    <source>
        <dbReference type="Proteomes" id="UP000002698"/>
    </source>
</evidence>
<dbReference type="SMART" id="SM00752">
    <property type="entry name" value="HTTM"/>
    <property type="match status" value="1"/>
</dbReference>
<feature type="transmembrane region" description="Helical" evidence="5">
    <location>
        <begin position="274"/>
        <end position="292"/>
    </location>
</feature>
<dbReference type="InterPro" id="IPR052964">
    <property type="entry name" value="Sporulation_signal_mat"/>
</dbReference>
<dbReference type="HOGENOM" id="CLU_022162_0_0_2"/>
<feature type="transmembrane region" description="Helical" evidence="5">
    <location>
        <begin position="339"/>
        <end position="360"/>
    </location>
</feature>
<dbReference type="AlphaFoldDB" id="A0A1U7EYY4"/>
<dbReference type="STRING" id="348780.NP_4724A"/>
<feature type="transmembrane region" description="Helical" evidence="5">
    <location>
        <begin position="31"/>
        <end position="49"/>
    </location>
</feature>
<dbReference type="Proteomes" id="UP000002698">
    <property type="component" value="Chromosome"/>
</dbReference>
<organism evidence="7 8">
    <name type="scientific">Natronomonas pharaonis (strain ATCC 35678 / DSM 2160 / CIP 103997 / JCM 8858 / NBRC 14720 / NCIMB 2260 / Gabara)</name>
    <name type="common">Halobacterium pharaonis</name>
    <dbReference type="NCBI Taxonomy" id="348780"/>
    <lineage>
        <taxon>Archaea</taxon>
        <taxon>Methanobacteriati</taxon>
        <taxon>Methanobacteriota</taxon>
        <taxon>Stenosarchaea group</taxon>
        <taxon>Halobacteria</taxon>
        <taxon>Halobacteriales</taxon>
        <taxon>Natronomonadaceae</taxon>
        <taxon>Natronomonas</taxon>
    </lineage>
</organism>
<evidence type="ECO:0000256" key="3">
    <source>
        <dbReference type="ARBA" id="ARBA00022989"/>
    </source>
</evidence>
<dbReference type="InterPro" id="IPR053934">
    <property type="entry name" value="HTTM_dom"/>
</dbReference>
<comment type="subcellular location">
    <subcellularLocation>
        <location evidence="1">Endomembrane system</location>
        <topology evidence="1">Multi-pass membrane protein</topology>
    </subcellularLocation>
</comment>
<evidence type="ECO:0000313" key="7">
    <source>
        <dbReference type="EMBL" id="CAI50453.1"/>
    </source>
</evidence>
<evidence type="ECO:0000256" key="4">
    <source>
        <dbReference type="ARBA" id="ARBA00023136"/>
    </source>
</evidence>
<accession>A0A1U7EYY4</accession>
<protein>
    <submittedName>
        <fullName evidence="7">VKGC domain protein</fullName>
    </submittedName>
</protein>
<dbReference type="InterPro" id="IPR011020">
    <property type="entry name" value="HTTM-like"/>
</dbReference>
<dbReference type="EMBL" id="CR936257">
    <property type="protein sequence ID" value="CAI50453.1"/>
    <property type="molecule type" value="Genomic_DNA"/>
</dbReference>
<feature type="transmembrane region" description="Helical" evidence="5">
    <location>
        <begin position="219"/>
        <end position="239"/>
    </location>
</feature>
<name>A0A1U7EYY4_NATPD</name>
<dbReference type="Pfam" id="PF05090">
    <property type="entry name" value="HTTM"/>
    <property type="match status" value="1"/>
</dbReference>
<reference evidence="7 8" key="1">
    <citation type="journal article" date="2005" name="Genome Res.">
        <title>Living with two extremes: conclusions from the genome sequence of Natronomonas pharaonis.</title>
        <authorList>
            <person name="Falb M."/>
            <person name="Pfeiffer F."/>
            <person name="Palm P."/>
            <person name="Rodewald K."/>
            <person name="Hickmann V."/>
            <person name="Tittor J."/>
            <person name="Oesterhelt D."/>
        </authorList>
    </citation>
    <scope>NUCLEOTIDE SEQUENCE [LARGE SCALE GENOMIC DNA]</scope>
    <source>
        <strain evidence="8">ATCC 35678 / DSM 2160 / CIP 103997 / JCM 8858 / NBRC 14720 / NCIMB 2260 / Gabara</strain>
    </source>
</reference>
<keyword evidence="4 5" id="KW-0472">Membrane</keyword>
<dbReference type="RefSeq" id="WP_011324066.1">
    <property type="nucleotide sequence ID" value="NC_007426.1"/>
</dbReference>
<evidence type="ECO:0000256" key="5">
    <source>
        <dbReference type="SAM" id="Phobius"/>
    </source>
</evidence>
<keyword evidence="3 5" id="KW-1133">Transmembrane helix</keyword>
<proteinExistence type="predicted"/>
<evidence type="ECO:0000256" key="2">
    <source>
        <dbReference type="ARBA" id="ARBA00022692"/>
    </source>
</evidence>
<dbReference type="GeneID" id="3702159"/>
<gene>
    <name evidence="7" type="ordered locus">NP_4724A</name>
</gene>
<dbReference type="eggNOG" id="arCOG06405">
    <property type="taxonomic scope" value="Archaea"/>
</dbReference>
<keyword evidence="2 5" id="KW-0812">Transmembrane</keyword>
<feature type="domain" description="HTTM-like" evidence="6">
    <location>
        <begin position="22"/>
        <end position="291"/>
    </location>
</feature>
<evidence type="ECO:0000256" key="1">
    <source>
        <dbReference type="ARBA" id="ARBA00004127"/>
    </source>
</evidence>